<comment type="caution">
    <text evidence="5">The sequence shown here is derived from an EMBL/GenBank/DDBJ whole genome shotgun (WGS) entry which is preliminary data.</text>
</comment>
<dbReference type="InterPro" id="IPR015797">
    <property type="entry name" value="NUDIX_hydrolase-like_dom_sf"/>
</dbReference>
<dbReference type="InterPro" id="IPR000086">
    <property type="entry name" value="NUDIX_hydrolase_dom"/>
</dbReference>
<dbReference type="PANTHER" id="PTHR43046:SF14">
    <property type="entry name" value="MUTT_NUDIX FAMILY PROTEIN"/>
    <property type="match status" value="1"/>
</dbReference>
<name>A0A2T2XAA6_9FIRM</name>
<protein>
    <submittedName>
        <fullName evidence="5">NUDIX hydrolase</fullName>
    </submittedName>
</protein>
<keyword evidence="2 3" id="KW-0378">Hydrolase</keyword>
<evidence type="ECO:0000313" key="5">
    <source>
        <dbReference type="EMBL" id="PSR31422.1"/>
    </source>
</evidence>
<dbReference type="InterPro" id="IPR020476">
    <property type="entry name" value="Nudix_hydrolase"/>
</dbReference>
<evidence type="ECO:0000256" key="2">
    <source>
        <dbReference type="ARBA" id="ARBA00022801"/>
    </source>
</evidence>
<feature type="domain" description="Nudix hydrolase" evidence="4">
    <location>
        <begin position="29"/>
        <end position="158"/>
    </location>
</feature>
<dbReference type="PROSITE" id="PS00893">
    <property type="entry name" value="NUDIX_BOX"/>
    <property type="match status" value="1"/>
</dbReference>
<comment type="cofactor">
    <cofactor evidence="1">
        <name>Mg(2+)</name>
        <dbReference type="ChEBI" id="CHEBI:18420"/>
    </cofactor>
</comment>
<organism evidence="5 6">
    <name type="scientific">Sulfobacillus benefaciens</name>
    <dbReference type="NCBI Taxonomy" id="453960"/>
    <lineage>
        <taxon>Bacteria</taxon>
        <taxon>Bacillati</taxon>
        <taxon>Bacillota</taxon>
        <taxon>Clostridia</taxon>
        <taxon>Eubacteriales</taxon>
        <taxon>Clostridiales Family XVII. Incertae Sedis</taxon>
        <taxon>Sulfobacillus</taxon>
    </lineage>
</organism>
<evidence type="ECO:0000256" key="3">
    <source>
        <dbReference type="RuleBase" id="RU003476"/>
    </source>
</evidence>
<dbReference type="PROSITE" id="PS51462">
    <property type="entry name" value="NUDIX"/>
    <property type="match status" value="1"/>
</dbReference>
<dbReference type="InterPro" id="IPR020084">
    <property type="entry name" value="NUDIX_hydrolase_CS"/>
</dbReference>
<dbReference type="Gene3D" id="3.90.79.10">
    <property type="entry name" value="Nucleoside Triphosphate Pyrophosphohydrolase"/>
    <property type="match status" value="1"/>
</dbReference>
<evidence type="ECO:0000259" key="4">
    <source>
        <dbReference type="PROSITE" id="PS51462"/>
    </source>
</evidence>
<evidence type="ECO:0000256" key="1">
    <source>
        <dbReference type="ARBA" id="ARBA00001946"/>
    </source>
</evidence>
<dbReference type="AlphaFoldDB" id="A0A2T2XAA6"/>
<accession>A0A2T2XAA6</accession>
<proteinExistence type="inferred from homology"/>
<dbReference type="GO" id="GO:0016787">
    <property type="term" value="F:hydrolase activity"/>
    <property type="evidence" value="ECO:0007669"/>
    <property type="project" value="UniProtKB-KW"/>
</dbReference>
<sequence>MPRPHPPKQPIKIPDLSGRIHEFPPQEVRFRPGAYGLLIQDDKILLSLSKFTEKWDLPGGGTEPWESLESGLVREFFEETGLTVQIKTMIGMRESFITFFRYPFHSLRFYYQVQTGSELPESLVPESQELLDLKWWDLHAIPVSRMNEDDLDIIRQALK</sequence>
<dbReference type="PANTHER" id="PTHR43046">
    <property type="entry name" value="GDP-MANNOSE MANNOSYL HYDROLASE"/>
    <property type="match status" value="1"/>
</dbReference>
<dbReference type="EMBL" id="PXYT01000002">
    <property type="protein sequence ID" value="PSR31422.1"/>
    <property type="molecule type" value="Genomic_DNA"/>
</dbReference>
<dbReference type="Pfam" id="PF00293">
    <property type="entry name" value="NUDIX"/>
    <property type="match status" value="1"/>
</dbReference>
<comment type="similarity">
    <text evidence="3">Belongs to the Nudix hydrolase family.</text>
</comment>
<reference evidence="5 6" key="1">
    <citation type="journal article" date="2014" name="BMC Genomics">
        <title>Comparison of environmental and isolate Sulfobacillus genomes reveals diverse carbon, sulfur, nitrogen, and hydrogen metabolisms.</title>
        <authorList>
            <person name="Justice N.B."/>
            <person name="Norman A."/>
            <person name="Brown C.T."/>
            <person name="Singh A."/>
            <person name="Thomas B.C."/>
            <person name="Banfield J.F."/>
        </authorList>
    </citation>
    <scope>NUCLEOTIDE SEQUENCE [LARGE SCALE GENOMIC DNA]</scope>
    <source>
        <strain evidence="5">AMDSBA1</strain>
    </source>
</reference>
<dbReference type="PRINTS" id="PR00502">
    <property type="entry name" value="NUDIXFAMILY"/>
</dbReference>
<dbReference type="Proteomes" id="UP000242699">
    <property type="component" value="Unassembled WGS sequence"/>
</dbReference>
<gene>
    <name evidence="5" type="ORF">C7B43_01620</name>
</gene>
<evidence type="ECO:0000313" key="6">
    <source>
        <dbReference type="Proteomes" id="UP000242699"/>
    </source>
</evidence>
<dbReference type="SUPFAM" id="SSF55811">
    <property type="entry name" value="Nudix"/>
    <property type="match status" value="1"/>
</dbReference>